<reference evidence="1" key="1">
    <citation type="submission" date="2018-06" db="EMBL/GenBank/DDBJ databases">
        <authorList>
            <person name="Zhirakovskaya E."/>
        </authorList>
    </citation>
    <scope>NUCLEOTIDE SEQUENCE</scope>
</reference>
<gene>
    <name evidence="1" type="ORF">MNBD_GAMMA11-2932</name>
</gene>
<dbReference type="AlphaFoldDB" id="A0A3B0X6M1"/>
<proteinExistence type="predicted"/>
<organism evidence="1">
    <name type="scientific">hydrothermal vent metagenome</name>
    <dbReference type="NCBI Taxonomy" id="652676"/>
    <lineage>
        <taxon>unclassified sequences</taxon>
        <taxon>metagenomes</taxon>
        <taxon>ecological metagenomes</taxon>
    </lineage>
</organism>
<name>A0A3B0X6M1_9ZZZZ</name>
<evidence type="ECO:0000313" key="1">
    <source>
        <dbReference type="EMBL" id="VAW59112.1"/>
    </source>
</evidence>
<sequence>MGRYLRSQGIDTRYLTPLDRLAYMGQSAGLKQVSMQRVIERVTESISRWGEWCKQAGMTSMTKFPPDM</sequence>
<accession>A0A3B0X6M1</accession>
<dbReference type="EMBL" id="UOFG01000067">
    <property type="protein sequence ID" value="VAW59112.1"/>
    <property type="molecule type" value="Genomic_DNA"/>
</dbReference>
<protein>
    <submittedName>
        <fullName evidence="1">Uncharacterized protein</fullName>
    </submittedName>
</protein>